<protein>
    <submittedName>
        <fullName evidence="1">Uncharacterized protein</fullName>
    </submittedName>
</protein>
<proteinExistence type="predicted"/>
<evidence type="ECO:0000313" key="2">
    <source>
        <dbReference type="Proteomes" id="UP000324222"/>
    </source>
</evidence>
<keyword evidence="2" id="KW-1185">Reference proteome</keyword>
<accession>A0A5B7I029</accession>
<reference evidence="1 2" key="1">
    <citation type="submission" date="2019-05" db="EMBL/GenBank/DDBJ databases">
        <title>Another draft genome of Portunus trituberculatus and its Hox gene families provides insights of decapod evolution.</title>
        <authorList>
            <person name="Jeong J.-H."/>
            <person name="Song I."/>
            <person name="Kim S."/>
            <person name="Choi T."/>
            <person name="Kim D."/>
            <person name="Ryu S."/>
            <person name="Kim W."/>
        </authorList>
    </citation>
    <scope>NUCLEOTIDE SEQUENCE [LARGE SCALE GENOMIC DNA]</scope>
    <source>
        <tissue evidence="1">Muscle</tissue>
    </source>
</reference>
<dbReference type="EMBL" id="VSRR010039869">
    <property type="protein sequence ID" value="MPC74857.1"/>
    <property type="molecule type" value="Genomic_DNA"/>
</dbReference>
<comment type="caution">
    <text evidence="1">The sequence shown here is derived from an EMBL/GenBank/DDBJ whole genome shotgun (WGS) entry which is preliminary data.</text>
</comment>
<evidence type="ECO:0000313" key="1">
    <source>
        <dbReference type="EMBL" id="MPC74857.1"/>
    </source>
</evidence>
<dbReference type="AlphaFoldDB" id="A0A5B7I029"/>
<sequence>MSDVDTDKYSAGSVRPAAVSKAKAMAVPIKHIMAMAGWSREAAFAKYYNKEIIPVHDTSQDAVLH</sequence>
<gene>
    <name evidence="1" type="ORF">E2C01_069235</name>
</gene>
<organism evidence="1 2">
    <name type="scientific">Portunus trituberculatus</name>
    <name type="common">Swimming crab</name>
    <name type="synonym">Neptunus trituberculatus</name>
    <dbReference type="NCBI Taxonomy" id="210409"/>
    <lineage>
        <taxon>Eukaryota</taxon>
        <taxon>Metazoa</taxon>
        <taxon>Ecdysozoa</taxon>
        <taxon>Arthropoda</taxon>
        <taxon>Crustacea</taxon>
        <taxon>Multicrustacea</taxon>
        <taxon>Malacostraca</taxon>
        <taxon>Eumalacostraca</taxon>
        <taxon>Eucarida</taxon>
        <taxon>Decapoda</taxon>
        <taxon>Pleocyemata</taxon>
        <taxon>Brachyura</taxon>
        <taxon>Eubrachyura</taxon>
        <taxon>Portunoidea</taxon>
        <taxon>Portunidae</taxon>
        <taxon>Portuninae</taxon>
        <taxon>Portunus</taxon>
    </lineage>
</organism>
<name>A0A5B7I029_PORTR</name>
<dbReference type="Proteomes" id="UP000324222">
    <property type="component" value="Unassembled WGS sequence"/>
</dbReference>